<evidence type="ECO:0000256" key="1">
    <source>
        <dbReference type="ARBA" id="ARBA00022679"/>
    </source>
</evidence>
<dbReference type="SUPFAM" id="SSF52540">
    <property type="entry name" value="P-loop containing nucleoside triphosphate hydrolases"/>
    <property type="match status" value="1"/>
</dbReference>
<dbReference type="EC" id="2.8.2.-" evidence="3"/>
<dbReference type="InterPro" id="IPR000863">
    <property type="entry name" value="Sulfotransferase_dom"/>
</dbReference>
<feature type="signal peptide" evidence="4">
    <location>
        <begin position="1"/>
        <end position="22"/>
    </location>
</feature>
<evidence type="ECO:0000313" key="6">
    <source>
        <dbReference type="EMBL" id="MEQ2186700.1"/>
    </source>
</evidence>
<dbReference type="Gene3D" id="3.40.50.300">
    <property type="entry name" value="P-loop containing nucleotide triphosphate hydrolases"/>
    <property type="match status" value="1"/>
</dbReference>
<comment type="similarity">
    <text evidence="3">Belongs to the sulfotransferase 1 family.</text>
</comment>
<dbReference type="Proteomes" id="UP001476798">
    <property type="component" value="Unassembled WGS sequence"/>
</dbReference>
<gene>
    <name evidence="6" type="primary">NDST3_2</name>
    <name evidence="6" type="ORF">GOODEAATRI_031369</name>
</gene>
<name>A0ABV0PT93_9TELE</name>
<evidence type="ECO:0000313" key="7">
    <source>
        <dbReference type="Proteomes" id="UP001476798"/>
    </source>
</evidence>
<dbReference type="PANTHER" id="PTHR10605:SF45">
    <property type="entry name" value="BIFUNCTIONAL HEPARAN SULFATE N-DEACETYLASE_N-SULFOTRANSFERASE 4"/>
    <property type="match status" value="1"/>
</dbReference>
<evidence type="ECO:0000259" key="5">
    <source>
        <dbReference type="Pfam" id="PF00685"/>
    </source>
</evidence>
<evidence type="ECO:0000256" key="3">
    <source>
        <dbReference type="RuleBase" id="RU361155"/>
    </source>
</evidence>
<proteinExistence type="inferred from homology"/>
<dbReference type="InterPro" id="IPR037359">
    <property type="entry name" value="NST/OST"/>
</dbReference>
<dbReference type="InterPro" id="IPR027417">
    <property type="entry name" value="P-loop_NTPase"/>
</dbReference>
<keyword evidence="7" id="KW-1185">Reference proteome</keyword>
<reference evidence="6 7" key="1">
    <citation type="submission" date="2021-06" db="EMBL/GenBank/DDBJ databases">
        <authorList>
            <person name="Palmer J.M."/>
        </authorList>
    </citation>
    <scope>NUCLEOTIDE SEQUENCE [LARGE SCALE GENOMIC DNA]</scope>
    <source>
        <strain evidence="6 7">GA_2019</strain>
        <tissue evidence="6">Muscle</tissue>
    </source>
</reference>
<accession>A0ABV0PT93</accession>
<keyword evidence="4" id="KW-0732">Signal</keyword>
<dbReference type="EMBL" id="JAHRIO010085271">
    <property type="protein sequence ID" value="MEQ2186700.1"/>
    <property type="molecule type" value="Genomic_DNA"/>
</dbReference>
<sequence length="211" mass="24421">MPFLPGTTALYLFLVMHPSISSNFPSPKTFEEVQFFNTNNYHKGIDWYMEFFPVPSNVSTDFMFEKSANYFPSEETPRRAAALLPKAKIITLLINPSDRAYSWARYLMHFLLCTPSQHQRAHEDHTALQFTFYEVISARKGAPAELRSLQSRCLIPGLYATHLERWLMYYPANQVMIIDGHQLRSDPTAVMDEVQKFLGVIPHFNYSQTLT</sequence>
<evidence type="ECO:0000256" key="2">
    <source>
        <dbReference type="ARBA" id="ARBA00023180"/>
    </source>
</evidence>
<evidence type="ECO:0000256" key="4">
    <source>
        <dbReference type="SAM" id="SignalP"/>
    </source>
</evidence>
<keyword evidence="1 3" id="KW-0808">Transferase</keyword>
<organism evidence="6 7">
    <name type="scientific">Goodea atripinnis</name>
    <dbReference type="NCBI Taxonomy" id="208336"/>
    <lineage>
        <taxon>Eukaryota</taxon>
        <taxon>Metazoa</taxon>
        <taxon>Chordata</taxon>
        <taxon>Craniata</taxon>
        <taxon>Vertebrata</taxon>
        <taxon>Euteleostomi</taxon>
        <taxon>Actinopterygii</taxon>
        <taxon>Neopterygii</taxon>
        <taxon>Teleostei</taxon>
        <taxon>Neoteleostei</taxon>
        <taxon>Acanthomorphata</taxon>
        <taxon>Ovalentaria</taxon>
        <taxon>Atherinomorphae</taxon>
        <taxon>Cyprinodontiformes</taxon>
        <taxon>Goodeidae</taxon>
        <taxon>Goodea</taxon>
    </lineage>
</organism>
<dbReference type="Pfam" id="PF00685">
    <property type="entry name" value="Sulfotransfer_1"/>
    <property type="match status" value="1"/>
</dbReference>
<feature type="domain" description="Sulfotransferase" evidence="5">
    <location>
        <begin position="6"/>
        <end position="200"/>
    </location>
</feature>
<dbReference type="PANTHER" id="PTHR10605">
    <property type="entry name" value="HEPARAN SULFATE SULFOTRANSFERASE"/>
    <property type="match status" value="1"/>
</dbReference>
<comment type="caution">
    <text evidence="6">The sequence shown here is derived from an EMBL/GenBank/DDBJ whole genome shotgun (WGS) entry which is preliminary data.</text>
</comment>
<protein>
    <recommendedName>
        <fullName evidence="3">Sulfotransferase</fullName>
        <ecNumber evidence="3">2.8.2.-</ecNumber>
    </recommendedName>
</protein>
<keyword evidence="2" id="KW-0325">Glycoprotein</keyword>
<feature type="chain" id="PRO_5046631818" description="Sulfotransferase" evidence="4">
    <location>
        <begin position="23"/>
        <end position="211"/>
    </location>
</feature>